<dbReference type="EMBL" id="LRGB01000642">
    <property type="protein sequence ID" value="KZS17314.1"/>
    <property type="molecule type" value="Genomic_DNA"/>
</dbReference>
<comment type="caution">
    <text evidence="1">The sequence shown here is derived from an EMBL/GenBank/DDBJ whole genome shotgun (WGS) entry which is preliminary data.</text>
</comment>
<evidence type="ECO:0000313" key="2">
    <source>
        <dbReference type="Proteomes" id="UP000076858"/>
    </source>
</evidence>
<gene>
    <name evidence="1" type="ORF">APZ42_016935</name>
</gene>
<accession>A0A165A8X4</accession>
<protein>
    <submittedName>
        <fullName evidence="1">Uncharacterized protein</fullName>
    </submittedName>
</protein>
<name>A0A165A8X4_9CRUS</name>
<dbReference type="Proteomes" id="UP000076858">
    <property type="component" value="Unassembled WGS sequence"/>
</dbReference>
<evidence type="ECO:0000313" key="1">
    <source>
        <dbReference type="EMBL" id="KZS17314.1"/>
    </source>
</evidence>
<sequence length="50" mass="6063">MGVTCRVWETTRKIKINRIFKKSAWIRRMTFFPKSLSSLKSTSTREWQKI</sequence>
<dbReference type="AlphaFoldDB" id="A0A165A8X4"/>
<organism evidence="1 2">
    <name type="scientific">Daphnia magna</name>
    <dbReference type="NCBI Taxonomy" id="35525"/>
    <lineage>
        <taxon>Eukaryota</taxon>
        <taxon>Metazoa</taxon>
        <taxon>Ecdysozoa</taxon>
        <taxon>Arthropoda</taxon>
        <taxon>Crustacea</taxon>
        <taxon>Branchiopoda</taxon>
        <taxon>Diplostraca</taxon>
        <taxon>Cladocera</taxon>
        <taxon>Anomopoda</taxon>
        <taxon>Daphniidae</taxon>
        <taxon>Daphnia</taxon>
    </lineage>
</organism>
<proteinExistence type="predicted"/>
<reference evidence="1 2" key="1">
    <citation type="submission" date="2016-03" db="EMBL/GenBank/DDBJ databases">
        <title>EvidentialGene: Evidence-directed Construction of Genes on Genomes.</title>
        <authorList>
            <person name="Gilbert D.G."/>
            <person name="Choi J.-H."/>
            <person name="Mockaitis K."/>
            <person name="Colbourne J."/>
            <person name="Pfrender M."/>
        </authorList>
    </citation>
    <scope>NUCLEOTIDE SEQUENCE [LARGE SCALE GENOMIC DNA]</scope>
    <source>
        <strain evidence="1 2">Xinb3</strain>
        <tissue evidence="1">Complete organism</tissue>
    </source>
</reference>
<keyword evidence="2" id="KW-1185">Reference proteome</keyword>